<reference evidence="1" key="1">
    <citation type="journal article" date="2019" name="bioRxiv">
        <title>The Genome of the Zebra Mussel, Dreissena polymorpha: A Resource for Invasive Species Research.</title>
        <authorList>
            <person name="McCartney M.A."/>
            <person name="Auch B."/>
            <person name="Kono T."/>
            <person name="Mallez S."/>
            <person name="Zhang Y."/>
            <person name="Obille A."/>
            <person name="Becker A."/>
            <person name="Abrahante J.E."/>
            <person name="Garbe J."/>
            <person name="Badalamenti J.P."/>
            <person name="Herman A."/>
            <person name="Mangelson H."/>
            <person name="Liachko I."/>
            <person name="Sullivan S."/>
            <person name="Sone E.D."/>
            <person name="Koren S."/>
            <person name="Silverstein K.A.T."/>
            <person name="Beckman K.B."/>
            <person name="Gohl D.M."/>
        </authorList>
    </citation>
    <scope>NUCLEOTIDE SEQUENCE</scope>
    <source>
        <strain evidence="1">Duluth1</strain>
        <tissue evidence="1">Whole animal</tissue>
    </source>
</reference>
<gene>
    <name evidence="1" type="ORF">DPMN_064247</name>
</gene>
<keyword evidence="2" id="KW-1185">Reference proteome</keyword>
<protein>
    <submittedName>
        <fullName evidence="1">Uncharacterized protein</fullName>
    </submittedName>
</protein>
<name>A0A9D4HLY7_DREPO</name>
<reference evidence="1" key="2">
    <citation type="submission" date="2020-11" db="EMBL/GenBank/DDBJ databases">
        <authorList>
            <person name="McCartney M.A."/>
            <person name="Auch B."/>
            <person name="Kono T."/>
            <person name="Mallez S."/>
            <person name="Becker A."/>
            <person name="Gohl D.M."/>
            <person name="Silverstein K.A.T."/>
            <person name="Koren S."/>
            <person name="Bechman K.B."/>
            <person name="Herman A."/>
            <person name="Abrahante J.E."/>
            <person name="Garbe J."/>
        </authorList>
    </citation>
    <scope>NUCLEOTIDE SEQUENCE</scope>
    <source>
        <strain evidence="1">Duluth1</strain>
        <tissue evidence="1">Whole animal</tissue>
    </source>
</reference>
<dbReference type="AlphaFoldDB" id="A0A9D4HLY7"/>
<comment type="caution">
    <text evidence="1">The sequence shown here is derived from an EMBL/GenBank/DDBJ whole genome shotgun (WGS) entry which is preliminary data.</text>
</comment>
<evidence type="ECO:0000313" key="2">
    <source>
        <dbReference type="Proteomes" id="UP000828390"/>
    </source>
</evidence>
<organism evidence="1 2">
    <name type="scientific">Dreissena polymorpha</name>
    <name type="common">Zebra mussel</name>
    <name type="synonym">Mytilus polymorpha</name>
    <dbReference type="NCBI Taxonomy" id="45954"/>
    <lineage>
        <taxon>Eukaryota</taxon>
        <taxon>Metazoa</taxon>
        <taxon>Spiralia</taxon>
        <taxon>Lophotrochozoa</taxon>
        <taxon>Mollusca</taxon>
        <taxon>Bivalvia</taxon>
        <taxon>Autobranchia</taxon>
        <taxon>Heteroconchia</taxon>
        <taxon>Euheterodonta</taxon>
        <taxon>Imparidentia</taxon>
        <taxon>Neoheterodontei</taxon>
        <taxon>Myida</taxon>
        <taxon>Dreissenoidea</taxon>
        <taxon>Dreissenidae</taxon>
        <taxon>Dreissena</taxon>
    </lineage>
</organism>
<evidence type="ECO:0000313" key="1">
    <source>
        <dbReference type="EMBL" id="KAH3721326.1"/>
    </source>
</evidence>
<dbReference type="Proteomes" id="UP000828390">
    <property type="component" value="Unassembled WGS sequence"/>
</dbReference>
<proteinExistence type="predicted"/>
<dbReference type="EMBL" id="JAIWYP010000013">
    <property type="protein sequence ID" value="KAH3721326.1"/>
    <property type="molecule type" value="Genomic_DNA"/>
</dbReference>
<accession>A0A9D4HLY7</accession>
<sequence length="78" mass="8866">MMQHDAKTLFPKKPLMPTTMKLKPYSRKVIVPAGVMKCKVNMNKQTQILDMYVVEKGSKPLFGDLIVGHKPPRTKTPQ</sequence>